<dbReference type="EMBL" id="GGEC01000867">
    <property type="protein sequence ID" value="MBW81350.1"/>
    <property type="molecule type" value="Transcribed_RNA"/>
</dbReference>
<dbReference type="AlphaFoldDB" id="A0A2P2IJF1"/>
<evidence type="ECO:0000313" key="1">
    <source>
        <dbReference type="EMBL" id="MBW81350.1"/>
    </source>
</evidence>
<name>A0A2P2IJF1_RHIMU</name>
<organism evidence="1">
    <name type="scientific">Rhizophora mucronata</name>
    <name type="common">Asiatic mangrove</name>
    <dbReference type="NCBI Taxonomy" id="61149"/>
    <lineage>
        <taxon>Eukaryota</taxon>
        <taxon>Viridiplantae</taxon>
        <taxon>Streptophyta</taxon>
        <taxon>Embryophyta</taxon>
        <taxon>Tracheophyta</taxon>
        <taxon>Spermatophyta</taxon>
        <taxon>Magnoliopsida</taxon>
        <taxon>eudicotyledons</taxon>
        <taxon>Gunneridae</taxon>
        <taxon>Pentapetalae</taxon>
        <taxon>rosids</taxon>
        <taxon>fabids</taxon>
        <taxon>Malpighiales</taxon>
        <taxon>Rhizophoraceae</taxon>
        <taxon>Rhizophora</taxon>
    </lineage>
</organism>
<reference evidence="1" key="1">
    <citation type="submission" date="2018-02" db="EMBL/GenBank/DDBJ databases">
        <title>Rhizophora mucronata_Transcriptome.</title>
        <authorList>
            <person name="Meera S.P."/>
            <person name="Sreeshan A."/>
            <person name="Augustine A."/>
        </authorList>
    </citation>
    <scope>NUCLEOTIDE SEQUENCE</scope>
    <source>
        <tissue evidence="1">Leaf</tissue>
    </source>
</reference>
<accession>A0A2P2IJF1</accession>
<protein>
    <submittedName>
        <fullName evidence="1">Uncharacterized protein</fullName>
    </submittedName>
</protein>
<sequence>MVTFSSCFFFLVYFFYFLSCDYVKFTAAVCAMSNTLMYTPFPQ</sequence>
<proteinExistence type="predicted"/>